<dbReference type="InterPro" id="IPR006656">
    <property type="entry name" value="Mopterin_OxRdtase"/>
</dbReference>
<dbReference type="Pfam" id="PF04879">
    <property type="entry name" value="Molybdop_Fe4S4"/>
    <property type="match status" value="1"/>
</dbReference>
<dbReference type="PANTHER" id="PTHR43742:SF2">
    <property type="entry name" value="ASSIMILATORY NITRATE REDUCTASE CATALYTIC SUBUNIT"/>
    <property type="match status" value="1"/>
</dbReference>
<keyword evidence="7" id="KW-1185">Reference proteome</keyword>
<evidence type="ECO:0000313" key="6">
    <source>
        <dbReference type="EMBL" id="MDO7843926.1"/>
    </source>
</evidence>
<comment type="caution">
    <text evidence="6">The sequence shown here is derived from an EMBL/GenBank/DDBJ whole genome shotgun (WGS) entry which is preliminary data.</text>
</comment>
<keyword evidence="4" id="KW-0411">Iron-sulfur</keyword>
<dbReference type="Gene3D" id="2.20.25.90">
    <property type="entry name" value="ADC-like domains"/>
    <property type="match status" value="1"/>
</dbReference>
<proteinExistence type="inferred from homology"/>
<dbReference type="Gene3D" id="3.40.228.10">
    <property type="entry name" value="Dimethylsulfoxide Reductase, domain 2"/>
    <property type="match status" value="1"/>
</dbReference>
<organism evidence="6 7">
    <name type="scientific">Sphingomonas immobilis</name>
    <dbReference type="NCBI Taxonomy" id="3063997"/>
    <lineage>
        <taxon>Bacteria</taxon>
        <taxon>Pseudomonadati</taxon>
        <taxon>Pseudomonadota</taxon>
        <taxon>Alphaproteobacteria</taxon>
        <taxon>Sphingomonadales</taxon>
        <taxon>Sphingomonadaceae</taxon>
        <taxon>Sphingomonas</taxon>
    </lineage>
</organism>
<sequence length="714" mass="76759">MTDSVTFTHCHICEQLCGLEVTVREGRIVSIRPDKQNPHSWRDFCIKGQRAGEVVHSSWRVIHPMRRRGDSYVAASYEEAIDDIAARLRTIVDRDGPNAVAGYLGNPGGFNFGLAAFHNGFLQALGTHQLFGMFSIDSNAYHVAVGAMFGLEWLALIPDIDATDCALLIGTNPAVSKFCWLGKVPNGWRRLLDRIRDGADLIVVDPRFTETAAKGTMHLAPVPDSDWALVLAMLQVIFANGWESLPTQARLTSLADLKALAASVALEDLAAICEVPVETIREAARRFATAERAFAYAATGPGLGRNGAVAHWLTMALNVVTNRVDVAGGRYMPNWPMSQAIYKASVSPDSTVKSRVRGLAPVVGFHSIAELADEITTPGEGQVRALFMSGGNPVSSSADGGKLADALGSLDLLVAIDLFQRESQQRADWIIPGQHFLERGELHVGIHALNDRPYIQSARVAIESPPGVRPEWTFFRDLAAALGLSLFGGQIAPHPDAVSESLLAIGGQIGMETIRAAEHGIEFGERTMGHLWAFMDRSGRTIDMAPPAFVARLRAMIEEAAIACADPHGVRIISRRRNGMMNGWLAETSGYATPDETASSVELNPEDARTAGVADGDDAVIRSDIGEIVARVRVSDAVRPGAIVLAQGWGAPLFDADGAEVSRIGIERNKLVSDTDLDPLSAVPRLNGTRATVSRATRRVGNSKVDPALVTTGT</sequence>
<evidence type="ECO:0000256" key="2">
    <source>
        <dbReference type="ARBA" id="ARBA00022723"/>
    </source>
</evidence>
<dbReference type="PANTHER" id="PTHR43742">
    <property type="entry name" value="TRIMETHYLAMINE-N-OXIDE REDUCTASE"/>
    <property type="match status" value="1"/>
</dbReference>
<dbReference type="InterPro" id="IPR050612">
    <property type="entry name" value="Prok_Mopterin_Oxidored"/>
</dbReference>
<reference evidence="6" key="1">
    <citation type="submission" date="2023-07" db="EMBL/GenBank/DDBJ databases">
        <authorList>
            <person name="Kim M.K."/>
        </authorList>
    </citation>
    <scope>NUCLEOTIDE SEQUENCE</scope>
    <source>
        <strain evidence="6">CA1-15</strain>
    </source>
</reference>
<dbReference type="SMART" id="SM00926">
    <property type="entry name" value="Molybdop_Fe4S4"/>
    <property type="match status" value="1"/>
</dbReference>
<dbReference type="RefSeq" id="WP_304562381.1">
    <property type="nucleotide sequence ID" value="NZ_JAUQSZ010000012.1"/>
</dbReference>
<comment type="similarity">
    <text evidence="1">Belongs to the prokaryotic molybdopterin-containing oxidoreductase family.</text>
</comment>
<dbReference type="Gene3D" id="3.40.50.740">
    <property type="match status" value="1"/>
</dbReference>
<dbReference type="SUPFAM" id="SSF50692">
    <property type="entry name" value="ADC-like"/>
    <property type="match status" value="1"/>
</dbReference>
<feature type="domain" description="4Fe-4S Mo/W bis-MGD-type" evidence="5">
    <location>
        <begin position="3"/>
        <end position="59"/>
    </location>
</feature>
<dbReference type="Pfam" id="PF00384">
    <property type="entry name" value="Molybdopterin"/>
    <property type="match status" value="1"/>
</dbReference>
<accession>A0ABT9A258</accession>
<gene>
    <name evidence="6" type="ORF">Q5H94_16450</name>
</gene>
<dbReference type="InterPro" id="IPR006963">
    <property type="entry name" value="Mopterin_OxRdtase_4Fe-4S_dom"/>
</dbReference>
<dbReference type="EMBL" id="JAUQSZ010000012">
    <property type="protein sequence ID" value="MDO7843926.1"/>
    <property type="molecule type" value="Genomic_DNA"/>
</dbReference>
<dbReference type="Pfam" id="PF01568">
    <property type="entry name" value="Molydop_binding"/>
    <property type="match status" value="1"/>
</dbReference>
<dbReference type="InterPro" id="IPR006657">
    <property type="entry name" value="MoPterin_dinucl-bd_dom"/>
</dbReference>
<evidence type="ECO:0000256" key="4">
    <source>
        <dbReference type="ARBA" id="ARBA00023014"/>
    </source>
</evidence>
<dbReference type="SUPFAM" id="SSF53706">
    <property type="entry name" value="Formate dehydrogenase/DMSO reductase, domains 1-3"/>
    <property type="match status" value="1"/>
</dbReference>
<evidence type="ECO:0000256" key="1">
    <source>
        <dbReference type="ARBA" id="ARBA00010312"/>
    </source>
</evidence>
<evidence type="ECO:0000313" key="7">
    <source>
        <dbReference type="Proteomes" id="UP001176468"/>
    </source>
</evidence>
<dbReference type="Proteomes" id="UP001176468">
    <property type="component" value="Unassembled WGS sequence"/>
</dbReference>
<dbReference type="Gene3D" id="2.40.40.20">
    <property type="match status" value="1"/>
</dbReference>
<keyword evidence="3" id="KW-0408">Iron</keyword>
<dbReference type="PROSITE" id="PS51669">
    <property type="entry name" value="4FE4S_MOW_BIS_MGD"/>
    <property type="match status" value="1"/>
</dbReference>
<name>A0ABT9A258_9SPHN</name>
<evidence type="ECO:0000256" key="3">
    <source>
        <dbReference type="ARBA" id="ARBA00023004"/>
    </source>
</evidence>
<dbReference type="InterPro" id="IPR009010">
    <property type="entry name" value="Asp_de-COase-like_dom_sf"/>
</dbReference>
<protein>
    <submittedName>
        <fullName evidence="6">Molybdopterin-dependent oxidoreductase</fullName>
    </submittedName>
</protein>
<evidence type="ECO:0000259" key="5">
    <source>
        <dbReference type="PROSITE" id="PS51669"/>
    </source>
</evidence>
<keyword evidence="2" id="KW-0479">Metal-binding</keyword>